<proteinExistence type="inferred from homology"/>
<dbReference type="Gene3D" id="3.30.565.10">
    <property type="entry name" value="Histidine kinase-like ATPase, C-terminal domain"/>
    <property type="match status" value="1"/>
</dbReference>
<keyword evidence="2" id="KW-0547">Nucleotide-binding</keyword>
<accession>A0ABY0IDE0</accession>
<dbReference type="InterPro" id="IPR020575">
    <property type="entry name" value="Hsp90_N"/>
</dbReference>
<dbReference type="PIRSF" id="PIRSF002583">
    <property type="entry name" value="Hsp90"/>
    <property type="match status" value="1"/>
</dbReference>
<name>A0ABY0IDE0_9BACT</name>
<dbReference type="InterPro" id="IPR020568">
    <property type="entry name" value="Ribosomal_Su5_D2-typ_SF"/>
</dbReference>
<dbReference type="PRINTS" id="PR00775">
    <property type="entry name" value="HEATSHOCK90"/>
</dbReference>
<dbReference type="SUPFAM" id="SSF54211">
    <property type="entry name" value="Ribosomal protein S5 domain 2-like"/>
    <property type="match status" value="1"/>
</dbReference>
<reference evidence="7" key="1">
    <citation type="journal article" date="2019" name="Int. J. Syst. Evol. Microbiol.">
        <title>Halobacteriovorax valvorus sp. nov., a novel prokaryotic predator isolated from coastal seawater of China.</title>
        <authorList>
            <person name="Chen M.-X."/>
        </authorList>
    </citation>
    <scope>NUCLEOTIDE SEQUENCE [LARGE SCALE GENOMIC DNA]</scope>
    <source>
        <strain evidence="7">BL9</strain>
    </source>
</reference>
<dbReference type="RefSeq" id="WP_115363297.1">
    <property type="nucleotide sequence ID" value="NZ_QDKL01000003.1"/>
</dbReference>
<dbReference type="Gene3D" id="1.20.120.790">
    <property type="entry name" value="Heat shock protein 90, C-terminal domain"/>
    <property type="match status" value="1"/>
</dbReference>
<dbReference type="SMART" id="SM00387">
    <property type="entry name" value="HATPase_c"/>
    <property type="match status" value="1"/>
</dbReference>
<comment type="caution">
    <text evidence="6">The sequence shown here is derived from an EMBL/GenBank/DDBJ whole genome shotgun (WGS) entry which is preliminary data.</text>
</comment>
<dbReference type="PANTHER" id="PTHR11528">
    <property type="entry name" value="HEAT SHOCK PROTEIN 90 FAMILY MEMBER"/>
    <property type="match status" value="1"/>
</dbReference>
<evidence type="ECO:0000313" key="7">
    <source>
        <dbReference type="Proteomes" id="UP000443582"/>
    </source>
</evidence>
<dbReference type="Gene3D" id="3.30.230.80">
    <property type="match status" value="1"/>
</dbReference>
<protein>
    <submittedName>
        <fullName evidence="6">Molecular chaperone HtpG</fullName>
    </submittedName>
</protein>
<dbReference type="InterPro" id="IPR037196">
    <property type="entry name" value="HSP90_C"/>
</dbReference>
<keyword evidence="4" id="KW-0143">Chaperone</keyword>
<dbReference type="Proteomes" id="UP000443582">
    <property type="component" value="Unassembled WGS sequence"/>
</dbReference>
<dbReference type="SUPFAM" id="SSF55874">
    <property type="entry name" value="ATPase domain of HSP90 chaperone/DNA topoisomerase II/histidine kinase"/>
    <property type="match status" value="1"/>
</dbReference>
<dbReference type="InterPro" id="IPR036890">
    <property type="entry name" value="HATPase_C_sf"/>
</dbReference>
<evidence type="ECO:0000256" key="4">
    <source>
        <dbReference type="ARBA" id="ARBA00023186"/>
    </source>
</evidence>
<dbReference type="CDD" id="cd16927">
    <property type="entry name" value="HATPase_Hsp90-like"/>
    <property type="match status" value="1"/>
</dbReference>
<evidence type="ECO:0000256" key="3">
    <source>
        <dbReference type="ARBA" id="ARBA00022840"/>
    </source>
</evidence>
<dbReference type="InterPro" id="IPR001404">
    <property type="entry name" value="Hsp90_fam"/>
</dbReference>
<dbReference type="NCBIfam" id="NF003555">
    <property type="entry name" value="PRK05218.1"/>
    <property type="match status" value="1"/>
</dbReference>
<dbReference type="EMBL" id="QDKL01000003">
    <property type="protein sequence ID" value="RZF20965.1"/>
    <property type="molecule type" value="Genomic_DNA"/>
</dbReference>
<dbReference type="InterPro" id="IPR003594">
    <property type="entry name" value="HATPase_dom"/>
</dbReference>
<sequence length="640" mass="72367">MTNRTGQISVATSDIFPIIKKWLYSEHDIFIRELIANGSDAITKRSELGRQTGSEVPTGKISVAVDKEAKTITVTDNGIGMSEEEVEKYIAQLAFSGAEEFIKKMEDAGGESNKDIIGKFGLGFYSAFMVAEKVEVDSLSMNEGAKATKWTCEGDTEYTFSDSDKKEVGTTITLHINEDSEEFLNKWKLNETLSNHCDFMPYEISLRDVNEKIQDGDDKGKDVEPIIVNDTNPIWKRDPKELTDEDYKGLYRKLFPMDGEPLFWIHLNVDHPFTLNGILFFPKYNPMKPVGDKNIRLYCRQVFVSDNVKNIIPEFLGLLKGAIDSHDIPLNVSRSSLQGDPNVRKISNYIVKKVAEALKVLNKKDREKYESIWEDIGLFVKYGCVSDEKFDKIMRERALFKTNEGKYVTLSEYLESVPADYAEKMNGKILYFEKENANQSLLAQLKEVGLSAVETDNHIDPHFIQHSEMKKFKKGEEEVEIKFVSVDSEIENLLASEATSEDDIKVKEMFAKFLDIKLEEKEGEAPSDRGLEIGRIASATTPAYFKVDESMKRFAQMTQSMGGGQQFPIKKTLVVNASNPLVQNAFKLHTSGKNEDLAKKLCLHVQDLAGISSEGLKPEERELFVKRSQDLVSELSNMIN</sequence>
<evidence type="ECO:0000259" key="5">
    <source>
        <dbReference type="SMART" id="SM00387"/>
    </source>
</evidence>
<gene>
    <name evidence="6" type="primary">htpG</name>
    <name evidence="6" type="ORF">DAY19_13350</name>
</gene>
<dbReference type="Pfam" id="PF13589">
    <property type="entry name" value="HATPase_c_3"/>
    <property type="match status" value="1"/>
</dbReference>
<feature type="domain" description="Histidine kinase/HSP90-like ATPase" evidence="5">
    <location>
        <begin position="26"/>
        <end position="180"/>
    </location>
</feature>
<comment type="similarity">
    <text evidence="1">Belongs to the heat shock protein 90 family.</text>
</comment>
<keyword evidence="7" id="KW-1185">Reference proteome</keyword>
<evidence type="ECO:0000256" key="2">
    <source>
        <dbReference type="ARBA" id="ARBA00022741"/>
    </source>
</evidence>
<dbReference type="Gene3D" id="3.40.50.11260">
    <property type="match status" value="1"/>
</dbReference>
<dbReference type="SUPFAM" id="SSF110942">
    <property type="entry name" value="HSP90 C-terminal domain"/>
    <property type="match status" value="1"/>
</dbReference>
<evidence type="ECO:0000313" key="6">
    <source>
        <dbReference type="EMBL" id="RZF20965.1"/>
    </source>
</evidence>
<keyword evidence="3" id="KW-0067">ATP-binding</keyword>
<dbReference type="Pfam" id="PF00183">
    <property type="entry name" value="HSP90"/>
    <property type="match status" value="1"/>
</dbReference>
<evidence type="ECO:0000256" key="1">
    <source>
        <dbReference type="ARBA" id="ARBA00008239"/>
    </source>
</evidence>
<organism evidence="6 7">
    <name type="scientific">Halobacteriovorax vibrionivorans</name>
    <dbReference type="NCBI Taxonomy" id="2152716"/>
    <lineage>
        <taxon>Bacteria</taxon>
        <taxon>Pseudomonadati</taxon>
        <taxon>Bdellovibrionota</taxon>
        <taxon>Bacteriovoracia</taxon>
        <taxon>Bacteriovoracales</taxon>
        <taxon>Halobacteriovoraceae</taxon>
        <taxon>Halobacteriovorax</taxon>
    </lineage>
</organism>